<dbReference type="CDD" id="cd06550">
    <property type="entry name" value="TM_ABC_iron-siderophores_like"/>
    <property type="match status" value="1"/>
</dbReference>
<keyword evidence="7 13" id="KW-1133">Transmembrane helix</keyword>
<evidence type="ECO:0000256" key="3">
    <source>
        <dbReference type="ARBA" id="ARBA00018524"/>
    </source>
</evidence>
<dbReference type="InterPro" id="IPR000522">
    <property type="entry name" value="ABC_transptr_permease_BtuC"/>
</dbReference>
<keyword evidence="6 13" id="KW-0812">Transmembrane</keyword>
<evidence type="ECO:0000256" key="1">
    <source>
        <dbReference type="ARBA" id="ARBA00004651"/>
    </source>
</evidence>
<evidence type="ECO:0000313" key="14">
    <source>
        <dbReference type="EMBL" id="QHB52553.1"/>
    </source>
</evidence>
<protein>
    <recommendedName>
        <fullName evidence="3">Probable heme-iron transport system permease protein IsdF</fullName>
    </recommendedName>
    <alternativeName>
        <fullName evidence="12">Iron-regulated surface determinant protein F</fullName>
    </alternativeName>
    <alternativeName>
        <fullName evidence="11">Staphylococcal iron-regulated protein G</fullName>
    </alternativeName>
</protein>
<dbReference type="GO" id="GO:0022857">
    <property type="term" value="F:transmembrane transporter activity"/>
    <property type="evidence" value="ECO:0007669"/>
    <property type="project" value="InterPro"/>
</dbReference>
<comment type="subcellular location">
    <subcellularLocation>
        <location evidence="1">Cell membrane</location>
        <topology evidence="1">Multi-pass membrane protein</topology>
    </subcellularLocation>
</comment>
<feature type="transmembrane region" description="Helical" evidence="13">
    <location>
        <begin position="291"/>
        <end position="310"/>
    </location>
</feature>
<evidence type="ECO:0000256" key="6">
    <source>
        <dbReference type="ARBA" id="ARBA00022692"/>
    </source>
</evidence>
<keyword evidence="8" id="KW-0408">Iron</keyword>
<evidence type="ECO:0000256" key="13">
    <source>
        <dbReference type="SAM" id="Phobius"/>
    </source>
</evidence>
<accession>A0A6P1ECT9</accession>
<keyword evidence="9 13" id="KW-0472">Membrane</keyword>
<feature type="transmembrane region" description="Helical" evidence="13">
    <location>
        <begin position="116"/>
        <end position="134"/>
    </location>
</feature>
<dbReference type="SMR" id="A0A6P1ECT9"/>
<dbReference type="GO" id="GO:0033214">
    <property type="term" value="P:siderophore-iron import into cell"/>
    <property type="evidence" value="ECO:0007669"/>
    <property type="project" value="TreeGrafter"/>
</dbReference>
<dbReference type="GO" id="GO:0005886">
    <property type="term" value="C:plasma membrane"/>
    <property type="evidence" value="ECO:0007669"/>
    <property type="project" value="UniProtKB-SubCell"/>
</dbReference>
<keyword evidence="5" id="KW-1003">Cell membrane</keyword>
<feature type="transmembrane region" description="Helical" evidence="13">
    <location>
        <begin position="221"/>
        <end position="248"/>
    </location>
</feature>
<dbReference type="EMBL" id="CP047121">
    <property type="protein sequence ID" value="QHB52553.1"/>
    <property type="molecule type" value="Genomic_DNA"/>
</dbReference>
<keyword evidence="4" id="KW-0813">Transport</keyword>
<evidence type="ECO:0000256" key="4">
    <source>
        <dbReference type="ARBA" id="ARBA00022448"/>
    </source>
</evidence>
<feature type="transmembrane region" description="Helical" evidence="13">
    <location>
        <begin position="260"/>
        <end position="279"/>
    </location>
</feature>
<proteinExistence type="inferred from homology"/>
<dbReference type="PANTHER" id="PTHR30472">
    <property type="entry name" value="FERRIC ENTEROBACTIN TRANSPORT SYSTEM PERMEASE PROTEIN"/>
    <property type="match status" value="1"/>
</dbReference>
<evidence type="ECO:0000313" key="15">
    <source>
        <dbReference type="Proteomes" id="UP000465035"/>
    </source>
</evidence>
<organism evidence="14 15">
    <name type="scientific">Lentilactobacillus hilgardii</name>
    <name type="common">Lactobacillus hilgardii</name>
    <dbReference type="NCBI Taxonomy" id="1588"/>
    <lineage>
        <taxon>Bacteria</taxon>
        <taxon>Bacillati</taxon>
        <taxon>Bacillota</taxon>
        <taxon>Bacilli</taxon>
        <taxon>Lactobacillales</taxon>
        <taxon>Lactobacillaceae</taxon>
        <taxon>Lentilactobacillus</taxon>
    </lineage>
</organism>
<feature type="transmembrane region" description="Helical" evidence="13">
    <location>
        <begin position="179"/>
        <end position="200"/>
    </location>
</feature>
<comment type="function">
    <text evidence="10">Part of the binding-protein-dependent transport system for heme-iron. Responsible for the translocation of the substrate across the membrane.</text>
</comment>
<dbReference type="Gene3D" id="1.10.3470.10">
    <property type="entry name" value="ABC transporter involved in vitamin B12 uptake, BtuC"/>
    <property type="match status" value="1"/>
</dbReference>
<dbReference type="GeneID" id="69058757"/>
<evidence type="ECO:0000256" key="5">
    <source>
        <dbReference type="ARBA" id="ARBA00022475"/>
    </source>
</evidence>
<evidence type="ECO:0000256" key="8">
    <source>
        <dbReference type="ARBA" id="ARBA00023004"/>
    </source>
</evidence>
<dbReference type="SUPFAM" id="SSF81345">
    <property type="entry name" value="ABC transporter involved in vitamin B12 uptake, BtuC"/>
    <property type="match status" value="1"/>
</dbReference>
<sequence>MTKREIIWYSLAVLLLIVSIWVSLMMGATPFSSSQIFSAFSGHNDADLNILVQIRAPRILASLVCGGMLAVAGAISQSTFHNRLADPSILGVTGAGSFLILIAGFLVPAFPFDKMIYAFIGGGLTLLFLSSKSLLQNSFKLIIIGVALSLTFSGFQQLFSGDSLVGTSTFNGITWSDTLTLLITGVIGLVAAMILAPWANYLKMSDQQLALRGVSARFIRFWLLAVVVYLSSGATAEIGVIPFVGIIVPNISRYLVGHDYQTIIPLSMLIGSWLLLTIDTIGRTITLPGEIPAATIMTVVGGPFLVWMLWGQKFNEVR</sequence>
<dbReference type="Pfam" id="PF01032">
    <property type="entry name" value="FecCD"/>
    <property type="match status" value="1"/>
</dbReference>
<evidence type="ECO:0000256" key="11">
    <source>
        <dbReference type="ARBA" id="ARBA00031149"/>
    </source>
</evidence>
<comment type="similarity">
    <text evidence="2">Belongs to the binding-protein-dependent transport system permease family. FecCD subfamily.</text>
</comment>
<dbReference type="PANTHER" id="PTHR30472:SF21">
    <property type="entry name" value="HEME-IRON TRANSPORT SYSTEM PERMEASE PROTEIN ISDF-RELATED"/>
    <property type="match status" value="1"/>
</dbReference>
<dbReference type="Proteomes" id="UP000465035">
    <property type="component" value="Chromosome"/>
</dbReference>
<dbReference type="AlphaFoldDB" id="A0A6P1ECT9"/>
<gene>
    <name evidence="14" type="ORF">GQR93_10290</name>
</gene>
<evidence type="ECO:0000256" key="9">
    <source>
        <dbReference type="ARBA" id="ARBA00023136"/>
    </source>
</evidence>
<reference evidence="14 15" key="1">
    <citation type="submission" date="2019-12" db="EMBL/GenBank/DDBJ databases">
        <title>Lactobacillus hilgardii FLUB.</title>
        <authorList>
            <person name="Gustaw K."/>
        </authorList>
    </citation>
    <scope>NUCLEOTIDE SEQUENCE [LARGE SCALE GENOMIC DNA]</scope>
    <source>
        <strain evidence="14 15">FLUB</strain>
    </source>
</reference>
<evidence type="ECO:0000256" key="2">
    <source>
        <dbReference type="ARBA" id="ARBA00007935"/>
    </source>
</evidence>
<feature type="transmembrane region" description="Helical" evidence="13">
    <location>
        <begin position="58"/>
        <end position="76"/>
    </location>
</feature>
<feature type="transmembrane region" description="Helical" evidence="13">
    <location>
        <begin position="88"/>
        <end position="110"/>
    </location>
</feature>
<evidence type="ECO:0000256" key="12">
    <source>
        <dbReference type="ARBA" id="ARBA00031465"/>
    </source>
</evidence>
<name>A0A6P1ECT9_LENHI</name>
<dbReference type="RefSeq" id="WP_003554932.1">
    <property type="nucleotide sequence ID" value="NZ_CABKOL010000099.1"/>
</dbReference>
<feature type="transmembrane region" description="Helical" evidence="13">
    <location>
        <begin position="141"/>
        <end position="159"/>
    </location>
</feature>
<evidence type="ECO:0000256" key="10">
    <source>
        <dbReference type="ARBA" id="ARBA00025320"/>
    </source>
</evidence>
<evidence type="ECO:0000256" key="7">
    <source>
        <dbReference type="ARBA" id="ARBA00022989"/>
    </source>
</evidence>
<dbReference type="InterPro" id="IPR037294">
    <property type="entry name" value="ABC_BtuC-like"/>
</dbReference>